<feature type="compositionally biased region" description="Polar residues" evidence="4">
    <location>
        <begin position="374"/>
        <end position="387"/>
    </location>
</feature>
<proteinExistence type="predicted"/>
<dbReference type="InterPro" id="IPR001487">
    <property type="entry name" value="Bromodomain"/>
</dbReference>
<dbReference type="PROSITE" id="PS50014">
    <property type="entry name" value="BROMODOMAIN_2"/>
    <property type="match status" value="1"/>
</dbReference>
<dbReference type="GO" id="GO:0035267">
    <property type="term" value="C:NuA4 histone acetyltransferase complex"/>
    <property type="evidence" value="ECO:0007669"/>
    <property type="project" value="TreeGrafter"/>
</dbReference>
<feature type="region of interest" description="Disordered" evidence="4">
    <location>
        <begin position="371"/>
        <end position="470"/>
    </location>
</feature>
<dbReference type="PANTHER" id="PTHR15398">
    <property type="entry name" value="BROMODOMAIN-CONTAINING PROTEIN 8"/>
    <property type="match status" value="1"/>
</dbReference>
<evidence type="ECO:0000256" key="1">
    <source>
        <dbReference type="ARBA" id="ARBA00023117"/>
    </source>
</evidence>
<evidence type="ECO:0000259" key="5">
    <source>
        <dbReference type="PROSITE" id="PS50014"/>
    </source>
</evidence>
<dbReference type="Pfam" id="PF00439">
    <property type="entry name" value="Bromodomain"/>
    <property type="match status" value="1"/>
</dbReference>
<protein>
    <recommendedName>
        <fullName evidence="5">Bromo domain-containing protein</fullName>
    </recommendedName>
</protein>
<feature type="domain" description="Bromo" evidence="5">
    <location>
        <begin position="281"/>
        <end position="351"/>
    </location>
</feature>
<dbReference type="SUPFAM" id="SSF47370">
    <property type="entry name" value="Bromodomain"/>
    <property type="match status" value="1"/>
</dbReference>
<keyword evidence="1 2" id="KW-0103">Bromodomain</keyword>
<dbReference type="CDD" id="cd04369">
    <property type="entry name" value="Bromodomain"/>
    <property type="match status" value="1"/>
</dbReference>
<accession>A0AAV5M8Q2</accession>
<evidence type="ECO:0000313" key="6">
    <source>
        <dbReference type="EMBL" id="GKV45883.1"/>
    </source>
</evidence>
<evidence type="ECO:0000313" key="7">
    <source>
        <dbReference type="Proteomes" id="UP001054252"/>
    </source>
</evidence>
<organism evidence="6 7">
    <name type="scientific">Rubroshorea leprosula</name>
    <dbReference type="NCBI Taxonomy" id="152421"/>
    <lineage>
        <taxon>Eukaryota</taxon>
        <taxon>Viridiplantae</taxon>
        <taxon>Streptophyta</taxon>
        <taxon>Embryophyta</taxon>
        <taxon>Tracheophyta</taxon>
        <taxon>Spermatophyta</taxon>
        <taxon>Magnoliopsida</taxon>
        <taxon>eudicotyledons</taxon>
        <taxon>Gunneridae</taxon>
        <taxon>Pentapetalae</taxon>
        <taxon>rosids</taxon>
        <taxon>malvids</taxon>
        <taxon>Malvales</taxon>
        <taxon>Dipterocarpaceae</taxon>
        <taxon>Rubroshorea</taxon>
    </lineage>
</organism>
<sequence length="470" mass="52630">MTTELMAGRWGTWEELLLGGAVLRYGTRDWNLVAAEVRARTVTAFTFTPEICRAKFEDLQQRYLGCKAWFEELRKQRMAELRQALEQSEGSIGSLELKLESLKAEKRDDHAMDYDSSQTELQLLSLKSEGIESSSKDTSKDGLSAGSFTQDAQTKWSAECQVLAAVPAEGIDVRPEISVTFDREKLSIEKLKETVCGGQFLNIRKRRGKRKRKDCSRDVKEGSVGESEFLGSADIATASWCKETSVSNSAQIARSSGVDDQTRCPNKELIGDLMRVFSSVEENECASVFRRRLDSQKRGRYKKMILQHIDFDTIRSRIARGSFTSLKELYRDMLLVANNALLFYSKNTREYKSALLLRYIVTAVLRQHLKDSGNKPTTSILPSSSSMHKPPAMPRSIRPGNRKLPGKVANPRNAAGGTSNGSKKPFNVDSPPSMDSLAVTKKGLSQPRKVGHGRALKKSETSERKRTRAW</sequence>
<evidence type="ECO:0000256" key="2">
    <source>
        <dbReference type="PROSITE-ProRule" id="PRU00035"/>
    </source>
</evidence>
<evidence type="ECO:0000256" key="3">
    <source>
        <dbReference type="SAM" id="Coils"/>
    </source>
</evidence>
<dbReference type="SMART" id="SM00297">
    <property type="entry name" value="BROMO"/>
    <property type="match status" value="1"/>
</dbReference>
<evidence type="ECO:0000256" key="4">
    <source>
        <dbReference type="SAM" id="MobiDB-lite"/>
    </source>
</evidence>
<reference evidence="6 7" key="1">
    <citation type="journal article" date="2021" name="Commun. Biol.">
        <title>The genome of Shorea leprosula (Dipterocarpaceae) highlights the ecological relevance of drought in aseasonal tropical rainforests.</title>
        <authorList>
            <person name="Ng K.K.S."/>
            <person name="Kobayashi M.J."/>
            <person name="Fawcett J.A."/>
            <person name="Hatakeyama M."/>
            <person name="Paape T."/>
            <person name="Ng C.H."/>
            <person name="Ang C.C."/>
            <person name="Tnah L.H."/>
            <person name="Lee C.T."/>
            <person name="Nishiyama T."/>
            <person name="Sese J."/>
            <person name="O'Brien M.J."/>
            <person name="Copetti D."/>
            <person name="Mohd Noor M.I."/>
            <person name="Ong R.C."/>
            <person name="Putra M."/>
            <person name="Sireger I.Z."/>
            <person name="Indrioko S."/>
            <person name="Kosugi Y."/>
            <person name="Izuno A."/>
            <person name="Isagi Y."/>
            <person name="Lee S.L."/>
            <person name="Shimizu K.K."/>
        </authorList>
    </citation>
    <scope>NUCLEOTIDE SEQUENCE [LARGE SCALE GENOMIC DNA]</scope>
    <source>
        <strain evidence="6">214</strain>
    </source>
</reference>
<keyword evidence="7" id="KW-1185">Reference proteome</keyword>
<dbReference type="Gene3D" id="1.20.920.10">
    <property type="entry name" value="Bromodomain-like"/>
    <property type="match status" value="1"/>
</dbReference>
<dbReference type="AlphaFoldDB" id="A0AAV5M8Q2"/>
<name>A0AAV5M8Q2_9ROSI</name>
<gene>
    <name evidence="6" type="ORF">SLEP1_g52912</name>
</gene>
<dbReference type="InterPro" id="IPR036427">
    <property type="entry name" value="Bromodomain-like_sf"/>
</dbReference>
<feature type="coiled-coil region" evidence="3">
    <location>
        <begin position="78"/>
        <end position="105"/>
    </location>
</feature>
<keyword evidence="3" id="KW-0175">Coiled coil</keyword>
<dbReference type="Proteomes" id="UP001054252">
    <property type="component" value="Unassembled WGS sequence"/>
</dbReference>
<dbReference type="EMBL" id="BPVZ01000199">
    <property type="protein sequence ID" value="GKV45883.1"/>
    <property type="molecule type" value="Genomic_DNA"/>
</dbReference>
<dbReference type="PANTHER" id="PTHR15398:SF4">
    <property type="entry name" value="BROMODOMAIN-CONTAINING PROTEIN 8 ISOFORM X1"/>
    <property type="match status" value="1"/>
</dbReference>
<comment type="caution">
    <text evidence="6">The sequence shown here is derived from an EMBL/GenBank/DDBJ whole genome shotgun (WGS) entry which is preliminary data.</text>
</comment>